<dbReference type="InterPro" id="IPR020904">
    <property type="entry name" value="Sc_DH/Rdtase_CS"/>
</dbReference>
<accession>A0A4R0JEH9</accession>
<dbReference type="RefSeq" id="WP_131517604.1">
    <property type="nucleotide sequence ID" value="NZ_SJKD01000008.1"/>
</dbReference>
<dbReference type="GO" id="GO:0016491">
    <property type="term" value="F:oxidoreductase activity"/>
    <property type="evidence" value="ECO:0007669"/>
    <property type="project" value="UniProtKB-KW"/>
</dbReference>
<dbReference type="AlphaFoldDB" id="A0A4R0JEH9"/>
<dbReference type="InterPro" id="IPR002347">
    <property type="entry name" value="SDR_fam"/>
</dbReference>
<dbReference type="PROSITE" id="PS00061">
    <property type="entry name" value="ADH_SHORT"/>
    <property type="match status" value="1"/>
</dbReference>
<dbReference type="EMBL" id="SJKD01000008">
    <property type="protein sequence ID" value="TCC45313.1"/>
    <property type="molecule type" value="Genomic_DNA"/>
</dbReference>
<name>A0A4R0JEH9_9ACTN</name>
<dbReference type="NCBIfam" id="NF005495">
    <property type="entry name" value="PRK07109.1"/>
    <property type="match status" value="1"/>
</dbReference>
<keyword evidence="2" id="KW-0560">Oxidoreductase</keyword>
<dbReference type="Proteomes" id="UP000293342">
    <property type="component" value="Unassembled WGS sequence"/>
</dbReference>
<dbReference type="PANTHER" id="PTHR44196">
    <property type="entry name" value="DEHYDROGENASE/REDUCTASE SDR FAMILY MEMBER 7B"/>
    <property type="match status" value="1"/>
</dbReference>
<proteinExistence type="inferred from homology"/>
<dbReference type="Pfam" id="PF00106">
    <property type="entry name" value="adh_short"/>
    <property type="match status" value="1"/>
</dbReference>
<dbReference type="Gene3D" id="3.40.50.720">
    <property type="entry name" value="NAD(P)-binding Rossmann-like Domain"/>
    <property type="match status" value="1"/>
</dbReference>
<evidence type="ECO:0000313" key="4">
    <source>
        <dbReference type="Proteomes" id="UP000293342"/>
    </source>
</evidence>
<sequence length="353" mass="38310">MGYWWAELVRVEEVEGVTQVVVVTGASGGIGRASAIAFARRGAKVALLARGEEGLEGAAREVEAAGGTALTIPVDVAEYEQVEAAAQRVEDELGPIDVWANVAFTSVFAPFTQIEPTEFKRATEVTYLGYVYGTRAALDRMKPRDRGSIVQVGSALAYRGIPLQSAYCGAKHAIQGFHDSLRCELLHDKSNVHVTMVQMPAVNTPQFSWVLSKLPKHPQPVPPIFQPEVAADAVVFAADHPQRREYWVGTPTVATLIANKFAAGLLDRYLARTGYKSQQTDSVSDPDQAANLWHPADQKEGTDYGTHGVFDDRSTPHSYQLWASQHRGLVTTALATCTAAATAVLTARHSRNR</sequence>
<comment type="similarity">
    <text evidence="1">Belongs to the short-chain dehydrogenases/reductases (SDR) family.</text>
</comment>
<comment type="caution">
    <text evidence="3">The sequence shown here is derived from an EMBL/GenBank/DDBJ whole genome shotgun (WGS) entry which is preliminary data.</text>
</comment>
<gene>
    <name evidence="3" type="ORF">E0H75_31300</name>
</gene>
<dbReference type="PRINTS" id="PR00081">
    <property type="entry name" value="GDHRDH"/>
</dbReference>
<reference evidence="3 4" key="1">
    <citation type="submission" date="2019-02" db="EMBL/GenBank/DDBJ databases">
        <title>Kribbella capetownensis sp. nov. and Kribbella speibonae sp. nov., isolated from soil.</title>
        <authorList>
            <person name="Curtis S.M."/>
            <person name="Norton I."/>
            <person name="Everest G.J."/>
            <person name="Meyers P.R."/>
        </authorList>
    </citation>
    <scope>NUCLEOTIDE SEQUENCE [LARGE SCALE GENOMIC DNA]</scope>
    <source>
        <strain evidence="3 4">YM53</strain>
    </source>
</reference>
<dbReference type="PANTHER" id="PTHR44196:SF1">
    <property type="entry name" value="DEHYDROGENASE_REDUCTASE SDR FAMILY MEMBER 7B"/>
    <property type="match status" value="1"/>
</dbReference>
<keyword evidence="4" id="KW-1185">Reference proteome</keyword>
<dbReference type="GO" id="GO:0016020">
    <property type="term" value="C:membrane"/>
    <property type="evidence" value="ECO:0007669"/>
    <property type="project" value="TreeGrafter"/>
</dbReference>
<evidence type="ECO:0000313" key="3">
    <source>
        <dbReference type="EMBL" id="TCC45313.1"/>
    </source>
</evidence>
<dbReference type="InterPro" id="IPR036291">
    <property type="entry name" value="NAD(P)-bd_dom_sf"/>
</dbReference>
<evidence type="ECO:0000256" key="1">
    <source>
        <dbReference type="ARBA" id="ARBA00006484"/>
    </source>
</evidence>
<dbReference type="SUPFAM" id="SSF51735">
    <property type="entry name" value="NAD(P)-binding Rossmann-fold domains"/>
    <property type="match status" value="1"/>
</dbReference>
<evidence type="ECO:0000256" key="2">
    <source>
        <dbReference type="ARBA" id="ARBA00023002"/>
    </source>
</evidence>
<protein>
    <submittedName>
        <fullName evidence="3">SDR family NAD(P)-dependent oxidoreductase</fullName>
    </submittedName>
</protein>
<dbReference type="OrthoDB" id="151996at2"/>
<organism evidence="3 4">
    <name type="scientific">Kribbella capetownensis</name>
    <dbReference type="NCBI Taxonomy" id="1572659"/>
    <lineage>
        <taxon>Bacteria</taxon>
        <taxon>Bacillati</taxon>
        <taxon>Actinomycetota</taxon>
        <taxon>Actinomycetes</taxon>
        <taxon>Propionibacteriales</taxon>
        <taxon>Kribbellaceae</taxon>
        <taxon>Kribbella</taxon>
    </lineage>
</organism>